<reference evidence="1" key="1">
    <citation type="journal article" date="2017" name="MBio">
        <title>Viruses in the Oceanic Basement.</title>
        <authorList>
            <person name="Nigro O.D."/>
            <person name="Jungbluth S.P."/>
            <person name="Steward G.F."/>
            <person name="Rappe M.S."/>
        </authorList>
    </citation>
    <scope>NUCLEOTIDE SEQUENCE</scope>
    <source>
        <strain evidence="1">JdFR1000234</strain>
    </source>
</reference>
<gene>
    <name evidence="1" type="ORF">JDFR1000234_43</name>
</gene>
<sequence>MTVKRIFVKNIKKWSIFYLHNDTRFLGILVERNSSHKRYLPLDNPEEFERQFESLPKYLQKEILELI</sequence>
<organism evidence="1">
    <name type="scientific">uncultured archaeal virus</name>
    <dbReference type="NCBI Taxonomy" id="1960247"/>
    <lineage>
        <taxon>Viruses</taxon>
        <taxon>environmental samples</taxon>
    </lineage>
</organism>
<name>A0A1S5Y326_9VIRU</name>
<dbReference type="EMBL" id="KY229235">
    <property type="protein sequence ID" value="AQQ75518.1"/>
    <property type="molecule type" value="Genomic_DNA"/>
</dbReference>
<proteinExistence type="predicted"/>
<accession>A0A1S5Y326</accession>
<protein>
    <submittedName>
        <fullName evidence="1">Uncharacterized protein</fullName>
    </submittedName>
</protein>
<evidence type="ECO:0000313" key="1">
    <source>
        <dbReference type="EMBL" id="AQQ75518.1"/>
    </source>
</evidence>